<feature type="region of interest" description="Disordered" evidence="1">
    <location>
        <begin position="83"/>
        <end position="107"/>
    </location>
</feature>
<accession>A0ABT8YJL8</accession>
<keyword evidence="4" id="KW-1185">Reference proteome</keyword>
<gene>
    <name evidence="3" type="ORF">Q4481_08005</name>
</gene>
<name>A0ABT8YJL8_9HYPH</name>
<dbReference type="EMBL" id="JAUOZU010000006">
    <property type="protein sequence ID" value="MDO6963898.1"/>
    <property type="molecule type" value="Genomic_DNA"/>
</dbReference>
<comment type="caution">
    <text evidence="3">The sequence shown here is derived from an EMBL/GenBank/DDBJ whole genome shotgun (WGS) entry which is preliminary data.</text>
</comment>
<proteinExistence type="predicted"/>
<evidence type="ECO:0000259" key="2">
    <source>
        <dbReference type="Pfam" id="PF06904"/>
    </source>
</evidence>
<protein>
    <submittedName>
        <fullName evidence="3">Extensin family protein</fullName>
    </submittedName>
</protein>
<dbReference type="RefSeq" id="WP_304375806.1">
    <property type="nucleotide sequence ID" value="NZ_JAUOZU010000006.1"/>
</dbReference>
<sequence>MSFALGMKGSRALLPALVVLVVAGCSGPMVPPEDIDGETRVSSIPPAKIREDVNYAAQPEPAQVADDQIDYLNTPNLAAVDPKPEATEAAPSLADPSPAEDGVNIDSALGVEPEPVGLAEEQANDIAEKNTSQPVVDGIGTDTPVALNPAAEPASKSTPGEFGTIASEITPPSRRVDRSKETEVAFIPRFSNPEQIPESYGGLTAADRSCRAELKKLGVKFREIDPIADGANCGIPHPIEVSGFSGGITLKPAAKLNCNITRSFAKWVKYELVPSSRYRYFSGIDTIYQMSSYSCRKMNSKSSNPWSEHAKGNAIDIGKFVLKSGKEIDVRKKSIFAFREKGLLKAVRSDSCKYFNTVLGPGSDPHHKDHFHFDLRTRKSGYRHCD</sequence>
<dbReference type="InterPro" id="IPR009683">
    <property type="entry name" value="Extensin-like_C"/>
</dbReference>
<evidence type="ECO:0000256" key="1">
    <source>
        <dbReference type="SAM" id="MobiDB-lite"/>
    </source>
</evidence>
<reference evidence="3" key="1">
    <citation type="journal article" date="2015" name="Int. J. Syst. Evol. Microbiol.">
        <title>Rhizobium alvei sp. nov., isolated from a freshwater river.</title>
        <authorList>
            <person name="Sheu S.Y."/>
            <person name="Huang H.W."/>
            <person name="Young C.C."/>
            <person name="Chen W.M."/>
        </authorList>
    </citation>
    <scope>NUCLEOTIDE SEQUENCE</scope>
    <source>
        <strain evidence="3">TNR-22</strain>
    </source>
</reference>
<organism evidence="3 4">
    <name type="scientific">Rhizobium alvei</name>
    <dbReference type="NCBI Taxonomy" id="1132659"/>
    <lineage>
        <taxon>Bacteria</taxon>
        <taxon>Pseudomonadati</taxon>
        <taxon>Pseudomonadota</taxon>
        <taxon>Alphaproteobacteria</taxon>
        <taxon>Hyphomicrobiales</taxon>
        <taxon>Rhizobiaceae</taxon>
        <taxon>Rhizobium/Agrobacterium group</taxon>
        <taxon>Rhizobium</taxon>
    </lineage>
</organism>
<evidence type="ECO:0000313" key="3">
    <source>
        <dbReference type="EMBL" id="MDO6963898.1"/>
    </source>
</evidence>
<feature type="domain" description="Extensin-like C-terminal" evidence="2">
    <location>
        <begin position="209"/>
        <end position="385"/>
    </location>
</feature>
<feature type="region of interest" description="Disordered" evidence="1">
    <location>
        <begin position="148"/>
        <end position="178"/>
    </location>
</feature>
<reference evidence="3" key="2">
    <citation type="submission" date="2023-07" db="EMBL/GenBank/DDBJ databases">
        <authorList>
            <person name="Shen H."/>
        </authorList>
    </citation>
    <scope>NUCLEOTIDE SEQUENCE</scope>
    <source>
        <strain evidence="3">TNR-22</strain>
    </source>
</reference>
<evidence type="ECO:0000313" key="4">
    <source>
        <dbReference type="Proteomes" id="UP001174932"/>
    </source>
</evidence>
<dbReference type="Pfam" id="PF06904">
    <property type="entry name" value="Extensin-like_C"/>
    <property type="match status" value="1"/>
</dbReference>
<dbReference type="Proteomes" id="UP001174932">
    <property type="component" value="Unassembled WGS sequence"/>
</dbReference>